<reference evidence="2" key="1">
    <citation type="submission" date="2016-05" db="EMBL/GenBank/DDBJ databases">
        <authorList>
            <person name="Lavstsen T."/>
            <person name="Jespersen J.S."/>
        </authorList>
    </citation>
    <scope>NUCLEOTIDE SEQUENCE</scope>
    <source>
        <tissue evidence="2">Brain</tissue>
    </source>
</reference>
<dbReference type="AlphaFoldDB" id="A0A1A8AXE1"/>
<reference evidence="2" key="2">
    <citation type="submission" date="2016-06" db="EMBL/GenBank/DDBJ databases">
        <title>The genome of a short-lived fish provides insights into sex chromosome evolution and the genetic control of aging.</title>
        <authorList>
            <person name="Reichwald K."/>
            <person name="Felder M."/>
            <person name="Petzold A."/>
            <person name="Koch P."/>
            <person name="Groth M."/>
            <person name="Platzer M."/>
        </authorList>
    </citation>
    <scope>NUCLEOTIDE SEQUENCE</scope>
    <source>
        <tissue evidence="2">Brain</tissue>
    </source>
</reference>
<evidence type="ECO:0000313" key="2">
    <source>
        <dbReference type="EMBL" id="SBP59847.1"/>
    </source>
</evidence>
<proteinExistence type="predicted"/>
<protein>
    <submittedName>
        <fullName evidence="2">Uncharacterized protein</fullName>
    </submittedName>
</protein>
<gene>
    <name evidence="2" type="primary">Nfu_g_1_022284</name>
</gene>
<evidence type="ECO:0000256" key="1">
    <source>
        <dbReference type="SAM" id="SignalP"/>
    </source>
</evidence>
<keyword evidence="1" id="KW-0732">Signal</keyword>
<feature type="non-terminal residue" evidence="2">
    <location>
        <position position="163"/>
    </location>
</feature>
<dbReference type="EMBL" id="HADY01021362">
    <property type="protein sequence ID" value="SBP59847.1"/>
    <property type="molecule type" value="Transcribed_RNA"/>
</dbReference>
<name>A0A1A8AXE1_NOTFU</name>
<accession>A0A1A8AXE1</accession>
<feature type="signal peptide" evidence="1">
    <location>
        <begin position="1"/>
        <end position="36"/>
    </location>
</feature>
<organism evidence="2">
    <name type="scientific">Nothobranchius furzeri</name>
    <name type="common">Turquoise killifish</name>
    <dbReference type="NCBI Taxonomy" id="105023"/>
    <lineage>
        <taxon>Eukaryota</taxon>
        <taxon>Metazoa</taxon>
        <taxon>Chordata</taxon>
        <taxon>Craniata</taxon>
        <taxon>Vertebrata</taxon>
        <taxon>Euteleostomi</taxon>
        <taxon>Actinopterygii</taxon>
        <taxon>Neopterygii</taxon>
        <taxon>Teleostei</taxon>
        <taxon>Neoteleostei</taxon>
        <taxon>Acanthomorphata</taxon>
        <taxon>Ovalentaria</taxon>
        <taxon>Atherinomorphae</taxon>
        <taxon>Cyprinodontiformes</taxon>
        <taxon>Nothobranchiidae</taxon>
        <taxon>Nothobranchius</taxon>
    </lineage>
</organism>
<sequence length="163" mass="17886">EYSPVRCLDYVSTQPPRSPPITLSLLCLIFIHLVSSAHPPRYHKSSLDITPAHLPSAFIPDFLICKLAFERCPTAFSTDSSRISYVVGLLRGRALRPGSKNTKPDALSRQYVPNTDSEPATILPPSCIIGGISWKIRDQVLEALKTDPGPSNGPPNRLFVPQP</sequence>
<feature type="non-terminal residue" evidence="2">
    <location>
        <position position="1"/>
    </location>
</feature>
<feature type="chain" id="PRO_5008366148" evidence="1">
    <location>
        <begin position="37"/>
        <end position="163"/>
    </location>
</feature>